<sequence length="144" mass="15944">MAEHDFRYSLLTPQHTLTECRALTPGRYQVSGTGGSIRSGDTLLVTLRGSRELYQRLTVDKVRMLINPPGHWVAVANGPVFEELAIHNWKVECNGCGARLDFEFAVDAALGDTARTEAAERRIAELGWLSRDGHHLCPKCQAKA</sequence>
<organism evidence="1 2">
    <name type="scientific">Azotobacter bryophylli</name>
    <dbReference type="NCBI Taxonomy" id="1986537"/>
    <lineage>
        <taxon>Bacteria</taxon>
        <taxon>Pseudomonadati</taxon>
        <taxon>Pseudomonadota</taxon>
        <taxon>Gammaproteobacteria</taxon>
        <taxon>Pseudomonadales</taxon>
        <taxon>Pseudomonadaceae</taxon>
        <taxon>Azotobacter</taxon>
    </lineage>
</organism>
<protein>
    <submittedName>
        <fullName evidence="1">Uncharacterized protein</fullName>
    </submittedName>
</protein>
<comment type="caution">
    <text evidence="1">The sequence shown here is derived from an EMBL/GenBank/DDBJ whole genome shotgun (WGS) entry which is preliminary data.</text>
</comment>
<reference evidence="2" key="1">
    <citation type="journal article" date="2019" name="Int. J. Syst. Evol. Microbiol.">
        <title>The Global Catalogue of Microorganisms (GCM) 10K type strain sequencing project: providing services to taxonomists for standard genome sequencing and annotation.</title>
        <authorList>
            <consortium name="The Broad Institute Genomics Platform"/>
            <consortium name="The Broad Institute Genome Sequencing Center for Infectious Disease"/>
            <person name="Wu L."/>
            <person name="Ma J."/>
        </authorList>
    </citation>
    <scope>NUCLEOTIDE SEQUENCE [LARGE SCALE GENOMIC DNA]</scope>
    <source>
        <strain evidence="2">KCTC 62195</strain>
    </source>
</reference>
<gene>
    <name evidence="1" type="ORF">ACFOJE_17805</name>
</gene>
<evidence type="ECO:0000313" key="1">
    <source>
        <dbReference type="EMBL" id="MFC2974058.1"/>
    </source>
</evidence>
<evidence type="ECO:0000313" key="2">
    <source>
        <dbReference type="Proteomes" id="UP001595457"/>
    </source>
</evidence>
<dbReference type="RefSeq" id="WP_377816021.1">
    <property type="nucleotide sequence ID" value="NZ_JBHRSJ010000034.1"/>
</dbReference>
<name>A0ABV7AYI4_9GAMM</name>
<keyword evidence="2" id="KW-1185">Reference proteome</keyword>
<accession>A0ABV7AYI4</accession>
<dbReference type="EMBL" id="JBHRSJ010000034">
    <property type="protein sequence ID" value="MFC2974058.1"/>
    <property type="molecule type" value="Genomic_DNA"/>
</dbReference>
<proteinExistence type="predicted"/>
<dbReference type="Proteomes" id="UP001595457">
    <property type="component" value="Unassembled WGS sequence"/>
</dbReference>